<accession>A0ABW5LTL3</accession>
<dbReference type="InterPro" id="IPR019861">
    <property type="entry name" value="PorP/SprF_Bacteroidetes"/>
</dbReference>
<dbReference type="RefSeq" id="WP_379666127.1">
    <property type="nucleotide sequence ID" value="NZ_JBHULH010000004.1"/>
</dbReference>
<dbReference type="EMBL" id="JBHULH010000004">
    <property type="protein sequence ID" value="MFD2567416.1"/>
    <property type="molecule type" value="Genomic_DNA"/>
</dbReference>
<protein>
    <submittedName>
        <fullName evidence="2">Type IX secretion system membrane protein PorP/SprF</fullName>
    </submittedName>
</protein>
<keyword evidence="3" id="KW-1185">Reference proteome</keyword>
<evidence type="ECO:0000313" key="2">
    <source>
        <dbReference type="EMBL" id="MFD2567416.1"/>
    </source>
</evidence>
<proteinExistence type="predicted"/>
<feature type="chain" id="PRO_5047030820" evidence="1">
    <location>
        <begin position="25"/>
        <end position="308"/>
    </location>
</feature>
<dbReference type="NCBIfam" id="TIGR03519">
    <property type="entry name" value="T9SS_PorP_fam"/>
    <property type="match status" value="1"/>
</dbReference>
<gene>
    <name evidence="2" type="ORF">ACFSRZ_08530</name>
</gene>
<comment type="caution">
    <text evidence="2">The sequence shown here is derived from an EMBL/GenBank/DDBJ whole genome shotgun (WGS) entry which is preliminary data.</text>
</comment>
<dbReference type="Proteomes" id="UP001597508">
    <property type="component" value="Unassembled WGS sequence"/>
</dbReference>
<evidence type="ECO:0000313" key="3">
    <source>
        <dbReference type="Proteomes" id="UP001597508"/>
    </source>
</evidence>
<dbReference type="Pfam" id="PF11751">
    <property type="entry name" value="PorP_SprF"/>
    <property type="match status" value="1"/>
</dbReference>
<organism evidence="2 3">
    <name type="scientific">Pseudotenacibaculum haliotis</name>
    <dbReference type="NCBI Taxonomy" id="1862138"/>
    <lineage>
        <taxon>Bacteria</taxon>
        <taxon>Pseudomonadati</taxon>
        <taxon>Bacteroidota</taxon>
        <taxon>Flavobacteriia</taxon>
        <taxon>Flavobacteriales</taxon>
        <taxon>Flavobacteriaceae</taxon>
        <taxon>Pseudotenacibaculum</taxon>
    </lineage>
</organism>
<keyword evidence="1" id="KW-0732">Signal</keyword>
<evidence type="ECO:0000256" key="1">
    <source>
        <dbReference type="SAM" id="SignalP"/>
    </source>
</evidence>
<feature type="signal peptide" evidence="1">
    <location>
        <begin position="1"/>
        <end position="24"/>
    </location>
</feature>
<name>A0ABW5LTL3_9FLAO</name>
<sequence>MKITKIIKRTISIVVLFVGFYAAAQQDAQYTQYMYNTTVINPAYAGSRNVLSINGLYRAQWVGLEGAPKTQTLSIHSPMGERVGLGGNILRDEIGPTSETYVSGDFSYTLPVNDRTNFAFGMKAGFYSLTVDFRKLLIYNPTDPTIQNNNINQTSPIIGVGGYLYTDKWYIGLSTPNILKTDHYTNSSVSKATEEMHIYAIGGYVFDINPDLKFKPATLFKMVKGAPLSVDVSANFLINKKFTLGASYRLDAAVGALAGFQVSDQLMLGYAYDYDTTDIGQYNSGSHEFFVRFEFITRVKGKVSPRFF</sequence>
<reference evidence="3" key="1">
    <citation type="journal article" date="2019" name="Int. J. Syst. Evol. Microbiol.">
        <title>The Global Catalogue of Microorganisms (GCM) 10K type strain sequencing project: providing services to taxonomists for standard genome sequencing and annotation.</title>
        <authorList>
            <consortium name="The Broad Institute Genomics Platform"/>
            <consortium name="The Broad Institute Genome Sequencing Center for Infectious Disease"/>
            <person name="Wu L."/>
            <person name="Ma J."/>
        </authorList>
    </citation>
    <scope>NUCLEOTIDE SEQUENCE [LARGE SCALE GENOMIC DNA]</scope>
    <source>
        <strain evidence="3">KCTC 52127</strain>
    </source>
</reference>